<evidence type="ECO:0000256" key="6">
    <source>
        <dbReference type="ARBA" id="ARBA00022792"/>
    </source>
</evidence>
<evidence type="ECO:0000256" key="3">
    <source>
        <dbReference type="ARBA" id="ARBA00022448"/>
    </source>
</evidence>
<keyword evidence="10" id="KW-1185">Reference proteome</keyword>
<dbReference type="SUPFAM" id="SSF111357">
    <property type="entry name" value="Mitochondrial ATP synthase coupling factor 6"/>
    <property type="match status" value="1"/>
</dbReference>
<reference evidence="11" key="1">
    <citation type="submission" date="2025-08" db="UniProtKB">
        <authorList>
            <consortium name="RefSeq"/>
        </authorList>
    </citation>
    <scope>IDENTIFICATION</scope>
    <source>
        <tissue evidence="11">Muscle</tissue>
    </source>
</reference>
<dbReference type="InterPro" id="IPR008387">
    <property type="entry name" value="ATP_synth_f6_mt"/>
</dbReference>
<evidence type="ECO:0000256" key="8">
    <source>
        <dbReference type="ARBA" id="ARBA00023128"/>
    </source>
</evidence>
<accession>A0ABM1S3L0</accession>
<proteinExistence type="inferred from homology"/>
<keyword evidence="4" id="KW-0138">CF(0)</keyword>
<evidence type="ECO:0000256" key="2">
    <source>
        <dbReference type="ARBA" id="ARBA00007346"/>
    </source>
</evidence>
<dbReference type="Proteomes" id="UP000694941">
    <property type="component" value="Unplaced"/>
</dbReference>
<organism evidence="10 11">
    <name type="scientific">Limulus polyphemus</name>
    <name type="common">Atlantic horseshoe crab</name>
    <dbReference type="NCBI Taxonomy" id="6850"/>
    <lineage>
        <taxon>Eukaryota</taxon>
        <taxon>Metazoa</taxon>
        <taxon>Ecdysozoa</taxon>
        <taxon>Arthropoda</taxon>
        <taxon>Chelicerata</taxon>
        <taxon>Merostomata</taxon>
        <taxon>Xiphosura</taxon>
        <taxon>Limulidae</taxon>
        <taxon>Limulus</taxon>
    </lineage>
</organism>
<evidence type="ECO:0000256" key="9">
    <source>
        <dbReference type="ARBA" id="ARBA00023136"/>
    </source>
</evidence>
<keyword evidence="6" id="KW-0999">Mitochondrion inner membrane</keyword>
<dbReference type="PANTHER" id="PTHR12441">
    <property type="entry name" value="ATP SYNTHASE COUPLING FACTOR 6, MITOCHONDRIAL"/>
    <property type="match status" value="1"/>
</dbReference>
<comment type="subcellular location">
    <subcellularLocation>
        <location evidence="1">Mitochondrion inner membrane</location>
    </subcellularLocation>
</comment>
<dbReference type="PANTHER" id="PTHR12441:SF10">
    <property type="entry name" value="ATP SYNTHASE-COUPLING FACTOR 6, MITOCHONDRIAL"/>
    <property type="match status" value="1"/>
</dbReference>
<dbReference type="InterPro" id="IPR036204">
    <property type="entry name" value="ATP_synth_f6_sf_mt"/>
</dbReference>
<evidence type="ECO:0000313" key="11">
    <source>
        <dbReference type="RefSeq" id="XP_022238215.1"/>
    </source>
</evidence>
<keyword evidence="5" id="KW-0375">Hydrogen ion transport</keyword>
<gene>
    <name evidence="11" type="primary">LOC106478846</name>
</gene>
<name>A0ABM1S3L0_LIMPO</name>
<evidence type="ECO:0000256" key="7">
    <source>
        <dbReference type="ARBA" id="ARBA00023065"/>
    </source>
</evidence>
<evidence type="ECO:0000256" key="5">
    <source>
        <dbReference type="ARBA" id="ARBA00022781"/>
    </source>
</evidence>
<sequence>MCVTLQSLHVYLYRSHECKSLDCKMTAIKHVCQLLSVRSIFSRTVLKRNFGVSAVAVQKIQDPIQKLFIEKLREYTQKSKSLGGGLVDASPEAQKQMKEELEKIETQYGGGKGIDLTKFPAFSFKDPEIDPINVEGKH</sequence>
<keyword evidence="9" id="KW-0472">Membrane</keyword>
<keyword evidence="7" id="KW-0406">Ion transport</keyword>
<dbReference type="Pfam" id="PF05511">
    <property type="entry name" value="ATP-synt_F6"/>
    <property type="match status" value="1"/>
</dbReference>
<comment type="similarity">
    <text evidence="2">Belongs to the eukaryotic ATPase subunit F6 family.</text>
</comment>
<keyword evidence="8" id="KW-0496">Mitochondrion</keyword>
<keyword evidence="3" id="KW-0813">Transport</keyword>
<evidence type="ECO:0000256" key="4">
    <source>
        <dbReference type="ARBA" id="ARBA00022547"/>
    </source>
</evidence>
<protein>
    <submittedName>
        <fullName evidence="11">ATP synthase-coupling factor 6, mitochondrial-like isoform X1</fullName>
    </submittedName>
</protein>
<evidence type="ECO:0000256" key="1">
    <source>
        <dbReference type="ARBA" id="ARBA00004273"/>
    </source>
</evidence>
<evidence type="ECO:0000313" key="10">
    <source>
        <dbReference type="Proteomes" id="UP000694941"/>
    </source>
</evidence>
<dbReference type="RefSeq" id="XP_022238215.1">
    <property type="nucleotide sequence ID" value="XM_022382507.1"/>
</dbReference>
<dbReference type="Gene3D" id="1.10.246.110">
    <property type="entry name" value="Mitochondrial ATP synthase-coupling factor 6"/>
    <property type="match status" value="1"/>
</dbReference>
<dbReference type="GeneID" id="106478846"/>